<sequence>MSSPFPLLRLPRLVLCEVFKSLSIGEKIKLSLCSKKVSAQFNNARFYSQRVMVYLDMLNQNIKVRSETDKDKFEISIHPHFGMSNDPDMQQYRIEGRTVPGTSCRIRITTFWEKPREGSLSVLRHILKIFECKISTNRDYDSDLYQSTISLLFDLQMEFKTLTIHLKGSKGDNLLWNQISNKLGLVEDLTISSSLDPGFRPVFTSWPQKINIMCIMCNWFTLETLLDCTCTTIILDESHLGNKDLDVILKNWMTGGLPNLEYLKIQSQNISKNGTTILGMNLRELAGTVIQTDDGSKKATIKTNVQSIEMSVTPSE</sequence>
<comment type="caution">
    <text evidence="2">The sequence shown here is derived from an EMBL/GenBank/DDBJ whole genome shotgun (WGS) entry which is preliminary data.</text>
</comment>
<reference evidence="2 3" key="1">
    <citation type="submission" date="2019-12" db="EMBL/GenBank/DDBJ databases">
        <title>Chromosome-level assembly of the Caenorhabditis remanei genome.</title>
        <authorList>
            <person name="Teterina A.A."/>
            <person name="Willis J.H."/>
            <person name="Phillips P.C."/>
        </authorList>
    </citation>
    <scope>NUCLEOTIDE SEQUENCE [LARGE SCALE GENOMIC DNA]</scope>
    <source>
        <strain evidence="2 3">PX506</strain>
        <tissue evidence="2">Whole organism</tissue>
    </source>
</reference>
<dbReference type="PROSITE" id="PS50181">
    <property type="entry name" value="FBOX"/>
    <property type="match status" value="1"/>
</dbReference>
<dbReference type="CTD" id="9803884"/>
<evidence type="ECO:0000259" key="1">
    <source>
        <dbReference type="PROSITE" id="PS50181"/>
    </source>
</evidence>
<dbReference type="Proteomes" id="UP000483820">
    <property type="component" value="Chromosome I"/>
</dbReference>
<dbReference type="EMBL" id="WUAV01000001">
    <property type="protein sequence ID" value="KAF1771216.1"/>
    <property type="molecule type" value="Genomic_DNA"/>
</dbReference>
<dbReference type="RefSeq" id="XP_003091838.2">
    <property type="nucleotide sequence ID" value="XM_003091790.2"/>
</dbReference>
<protein>
    <recommendedName>
        <fullName evidence="1">F-box domain-containing protein</fullName>
    </recommendedName>
</protein>
<dbReference type="AlphaFoldDB" id="A0A6A5HWG1"/>
<dbReference type="Pfam" id="PF00646">
    <property type="entry name" value="F-box"/>
    <property type="match status" value="1"/>
</dbReference>
<gene>
    <name evidence="2" type="ORF">GCK72_003042</name>
</gene>
<dbReference type="PANTHER" id="PTHR21503:SF52">
    <property type="entry name" value="F-BOX DOMAIN-CONTAINING PROTEIN"/>
    <property type="match status" value="1"/>
</dbReference>
<dbReference type="KEGG" id="crq:GCK72_003042"/>
<dbReference type="GeneID" id="9803884"/>
<dbReference type="InterPro" id="IPR001810">
    <property type="entry name" value="F-box_dom"/>
</dbReference>
<accession>A0A6A5HWG1</accession>
<feature type="domain" description="F-box" evidence="1">
    <location>
        <begin position="4"/>
        <end position="50"/>
    </location>
</feature>
<evidence type="ECO:0000313" key="2">
    <source>
        <dbReference type="EMBL" id="KAF1771216.1"/>
    </source>
</evidence>
<name>A0A6A5HWG1_CAERE</name>
<dbReference type="PANTHER" id="PTHR21503">
    <property type="entry name" value="F-BOX-CONTAINING HYPOTHETICAL PROTEIN C.ELEGANS"/>
    <property type="match status" value="1"/>
</dbReference>
<evidence type="ECO:0000313" key="3">
    <source>
        <dbReference type="Proteomes" id="UP000483820"/>
    </source>
</evidence>
<organism evidence="2 3">
    <name type="scientific">Caenorhabditis remanei</name>
    <name type="common">Caenorhabditis vulgaris</name>
    <dbReference type="NCBI Taxonomy" id="31234"/>
    <lineage>
        <taxon>Eukaryota</taxon>
        <taxon>Metazoa</taxon>
        <taxon>Ecdysozoa</taxon>
        <taxon>Nematoda</taxon>
        <taxon>Chromadorea</taxon>
        <taxon>Rhabditida</taxon>
        <taxon>Rhabditina</taxon>
        <taxon>Rhabditomorpha</taxon>
        <taxon>Rhabditoidea</taxon>
        <taxon>Rhabditidae</taxon>
        <taxon>Peloderinae</taxon>
        <taxon>Caenorhabditis</taxon>
    </lineage>
</organism>
<dbReference type="Pfam" id="PF07735">
    <property type="entry name" value="FBA_2"/>
    <property type="match status" value="1"/>
</dbReference>
<proteinExistence type="predicted"/>
<dbReference type="InterPro" id="IPR012885">
    <property type="entry name" value="F-box_Sdz-33"/>
</dbReference>